<evidence type="ECO:0000313" key="8">
    <source>
        <dbReference type="EMBL" id="SES99184.1"/>
    </source>
</evidence>
<proteinExistence type="inferred from homology"/>
<dbReference type="InterPro" id="IPR029063">
    <property type="entry name" value="SAM-dependent_MTases_sf"/>
</dbReference>
<evidence type="ECO:0000256" key="1">
    <source>
        <dbReference type="ARBA" id="ARBA00022603"/>
    </source>
</evidence>
<dbReference type="SUPFAM" id="SSF53335">
    <property type="entry name" value="S-adenosyl-L-methionine-dependent methyltransferases"/>
    <property type="match status" value="2"/>
</dbReference>
<evidence type="ECO:0000259" key="5">
    <source>
        <dbReference type="Pfam" id="PF01555"/>
    </source>
</evidence>
<keyword evidence="1 7" id="KW-0489">Methyltransferase</keyword>
<dbReference type="EMBL" id="FNEH01000005">
    <property type="protein sequence ID" value="SDI37213.1"/>
    <property type="molecule type" value="Genomic_DNA"/>
</dbReference>
<dbReference type="PANTHER" id="PTHR14911:SF13">
    <property type="entry name" value="TRNA (GUANINE(6)-N2)-METHYLTRANSFERASE THUMP3"/>
    <property type="match status" value="1"/>
</dbReference>
<feature type="domain" description="DNA methylase N-4/N-6" evidence="5">
    <location>
        <begin position="7"/>
        <end position="87"/>
    </location>
</feature>
<dbReference type="AlphaFoldDB" id="A0A1G8K1D8"/>
<dbReference type="InterPro" id="IPR001091">
    <property type="entry name" value="RM_Methyltransferase"/>
</dbReference>
<dbReference type="RefSeq" id="WP_089716522.1">
    <property type="nucleotide sequence ID" value="NZ_FNBJ01000015.1"/>
</dbReference>
<dbReference type="EC" id="2.1.1.-" evidence="4"/>
<dbReference type="CDD" id="cd02440">
    <property type="entry name" value="AdoMet_MTases"/>
    <property type="match status" value="1"/>
</dbReference>
<evidence type="ECO:0000256" key="2">
    <source>
        <dbReference type="ARBA" id="ARBA00022679"/>
    </source>
</evidence>
<dbReference type="GO" id="GO:0003677">
    <property type="term" value="F:DNA binding"/>
    <property type="evidence" value="ECO:0007669"/>
    <property type="project" value="InterPro"/>
</dbReference>
<dbReference type="EMBL" id="FNBJ01000015">
    <property type="protein sequence ID" value="SDF56885.1"/>
    <property type="molecule type" value="Genomic_DNA"/>
</dbReference>
<comment type="similarity">
    <text evidence="4">Belongs to the N(4)/N(6)-methyltransferase family.</text>
</comment>
<name>A0A1G8K1D8_9FIRM</name>
<evidence type="ECO:0000313" key="9">
    <source>
        <dbReference type="Proteomes" id="UP000198612"/>
    </source>
</evidence>
<dbReference type="Proteomes" id="UP000198612">
    <property type="component" value="Unassembled WGS sequence"/>
</dbReference>
<dbReference type="Gene3D" id="3.40.50.150">
    <property type="entry name" value="Vaccinia Virus protein VP39"/>
    <property type="match status" value="2"/>
</dbReference>
<dbReference type="EMBL" id="FOHG01000015">
    <property type="protein sequence ID" value="SES99184.1"/>
    <property type="molecule type" value="Genomic_DNA"/>
</dbReference>
<dbReference type="GO" id="GO:0008170">
    <property type="term" value="F:N-methyltransferase activity"/>
    <property type="evidence" value="ECO:0007669"/>
    <property type="project" value="InterPro"/>
</dbReference>
<keyword evidence="11" id="KW-1185">Reference proteome</keyword>
<protein>
    <recommendedName>
        <fullName evidence="4">Methyltransferase</fullName>
        <ecNumber evidence="4">2.1.1.-</ecNumber>
    </recommendedName>
</protein>
<evidence type="ECO:0000313" key="11">
    <source>
        <dbReference type="Proteomes" id="UP000199519"/>
    </source>
</evidence>
<evidence type="ECO:0000313" key="7">
    <source>
        <dbReference type="EMBL" id="SDI37213.1"/>
    </source>
</evidence>
<dbReference type="Proteomes" id="UP000199519">
    <property type="component" value="Unassembled WGS sequence"/>
</dbReference>
<dbReference type="InterPro" id="IPR002941">
    <property type="entry name" value="DNA_methylase_N4/N6"/>
</dbReference>
<dbReference type="PRINTS" id="PR00508">
    <property type="entry name" value="S21N4MTFRASE"/>
</dbReference>
<dbReference type="Pfam" id="PF01555">
    <property type="entry name" value="N6_N4_Mtase"/>
    <property type="match status" value="2"/>
</dbReference>
<evidence type="ECO:0000256" key="3">
    <source>
        <dbReference type="ARBA" id="ARBA00022747"/>
    </source>
</evidence>
<accession>A0A1G8K1D8</accession>
<keyword evidence="3" id="KW-0680">Restriction system</keyword>
<reference evidence="9 11" key="1">
    <citation type="submission" date="2016-10" db="EMBL/GenBank/DDBJ databases">
        <authorList>
            <person name="Varghese N."/>
            <person name="Submissions S."/>
        </authorList>
    </citation>
    <scope>NUCLEOTIDE SEQUENCE [LARGE SCALE GENOMIC DNA]</scope>
    <source>
        <strain evidence="6 11">WG2</strain>
        <strain evidence="8 9">WG5</strain>
    </source>
</reference>
<reference evidence="7 10" key="2">
    <citation type="submission" date="2016-10" db="EMBL/GenBank/DDBJ databases">
        <authorList>
            <person name="de Groot N.N."/>
        </authorList>
    </citation>
    <scope>NUCLEOTIDE SEQUENCE [LARGE SCALE GENOMIC DNA]</scope>
    <source>
        <strain evidence="7 10">WG7</strain>
    </source>
</reference>
<gene>
    <name evidence="6" type="ORF">SAMN04488598_11548</name>
    <name evidence="8" type="ORF">SAMN04515652_11548</name>
    <name evidence="7" type="ORF">SAMN04515654_10556</name>
</gene>
<organism evidence="7 10">
    <name type="scientific">Halanaerobium congolense</name>
    <dbReference type="NCBI Taxonomy" id="54121"/>
    <lineage>
        <taxon>Bacteria</taxon>
        <taxon>Bacillati</taxon>
        <taxon>Bacillota</taxon>
        <taxon>Clostridia</taxon>
        <taxon>Halanaerobiales</taxon>
        <taxon>Halanaerobiaceae</taxon>
        <taxon>Halanaerobium</taxon>
    </lineage>
</organism>
<dbReference type="GO" id="GO:0030488">
    <property type="term" value="P:tRNA methylation"/>
    <property type="evidence" value="ECO:0007669"/>
    <property type="project" value="TreeGrafter"/>
</dbReference>
<feature type="domain" description="DNA methylase N-4/N-6" evidence="5">
    <location>
        <begin position="118"/>
        <end position="254"/>
    </location>
</feature>
<dbReference type="Proteomes" id="UP000198945">
    <property type="component" value="Unassembled WGS sequence"/>
</dbReference>
<evidence type="ECO:0000313" key="6">
    <source>
        <dbReference type="EMBL" id="SDF56885.1"/>
    </source>
</evidence>
<evidence type="ECO:0000256" key="4">
    <source>
        <dbReference type="RuleBase" id="RU362026"/>
    </source>
</evidence>
<dbReference type="GO" id="GO:0016423">
    <property type="term" value="F:tRNA (guanine) methyltransferase activity"/>
    <property type="evidence" value="ECO:0007669"/>
    <property type="project" value="TreeGrafter"/>
</dbReference>
<dbReference type="GO" id="GO:0009307">
    <property type="term" value="P:DNA restriction-modification system"/>
    <property type="evidence" value="ECO:0007669"/>
    <property type="project" value="UniProtKB-KW"/>
</dbReference>
<evidence type="ECO:0000313" key="10">
    <source>
        <dbReference type="Proteomes" id="UP000198945"/>
    </source>
</evidence>
<sequence length="263" mass="30995">MTNTNFKRENTTVWSFPKRGSWKTHSSEYRGNFAPQVPRNIILNYSKKGDLILDPMMGGGTTLIESKLLNRRSIGIDINPEAVKITENKLKFEDDYKYQPKIILGDVRDLTVIKSRSIDLIITHPPYFNIINYSQGKIKNDLSTINRLEIFLKEISKATAELYRVLKNNCYCAILIGDTRKHSHYVPLSYYLLNIFLKKGFILKEEIIKLQHNCKRSSYWQNKIKNYNFYLIKHEHLFVFRKPKKNDDLDKYKYSSKIDVDNK</sequence>
<dbReference type="PANTHER" id="PTHR14911">
    <property type="entry name" value="THUMP DOMAIN-CONTAINING"/>
    <property type="match status" value="1"/>
</dbReference>
<keyword evidence="2" id="KW-0808">Transferase</keyword>